<reference evidence="3" key="1">
    <citation type="submission" date="2019-02" db="EMBL/GenBank/DDBJ databases">
        <authorList>
            <consortium name="Genoscope - CEA"/>
            <person name="William W."/>
        </authorList>
    </citation>
    <scope>NUCLEOTIDE SEQUENCE [LARGE SCALE GENOMIC DNA]</scope>
    <source>
        <strain evidence="3">YSy11</strain>
    </source>
</reference>
<protein>
    <submittedName>
        <fullName evidence="3">Cro/Cl family transcriptional regulator</fullName>
    </submittedName>
</protein>
<dbReference type="InterPro" id="IPR001387">
    <property type="entry name" value="Cro/C1-type_HTH"/>
</dbReference>
<keyword evidence="2" id="KW-0812">Transmembrane</keyword>
<dbReference type="InterPro" id="IPR000943">
    <property type="entry name" value="RNA_pol_sigma70"/>
</dbReference>
<dbReference type="InterPro" id="IPR010982">
    <property type="entry name" value="Lambda_DNA-bd_dom_sf"/>
</dbReference>
<sequence length="335" mass="34889">MKSAQPEAVAVNRINPGDTLRNAREQKDLSVAEVAAQLNLTPTRLGQIEAAEFEKLPGHTFARGYVRAYAKLLGLDQAVLVEQFDQFTGSNAVGSNVQGLGRIEEPVKYSQRILRFVSFALLVGLAVVGFYWWQGQAERQANEQASSALGHVEVEGADGATQIHPLDEPEDQAVEAAQEAAPLDLGSIAPTDESEEGAPPTAAEEGEPEAAPATPNSTQDNAAQDAAVAAAPAAPAETAEAAPAPATEQPVAAAGEGNVAINFSADCWLQVTDADGKVVFSGLKRKGENLQVVGKAPLALRLGFARGAEVSYNGQPVDVTPHIANGGTARLTLGQ</sequence>
<dbReference type="InterPro" id="IPR025194">
    <property type="entry name" value="RodZ-like_C"/>
</dbReference>
<dbReference type="PROSITE" id="PS50943">
    <property type="entry name" value="HTH_CROC1"/>
    <property type="match status" value="1"/>
</dbReference>
<dbReference type="CDD" id="cd00093">
    <property type="entry name" value="HTH_XRE"/>
    <property type="match status" value="1"/>
</dbReference>
<evidence type="ECO:0000313" key="3">
    <source>
        <dbReference type="EMBL" id="VEV97657.1"/>
    </source>
</evidence>
<dbReference type="STRING" id="437900.GCA_001940335_02865"/>
<feature type="region of interest" description="Disordered" evidence="1">
    <location>
        <begin position="187"/>
        <end position="250"/>
    </location>
</feature>
<accession>A0A1I7DBP9</accession>
<feature type="compositionally biased region" description="Low complexity" evidence="1">
    <location>
        <begin position="222"/>
        <end position="250"/>
    </location>
</feature>
<dbReference type="PANTHER" id="PTHR34475:SF1">
    <property type="entry name" value="CYTOSKELETON PROTEIN RODZ"/>
    <property type="match status" value="1"/>
</dbReference>
<dbReference type="PANTHER" id="PTHR34475">
    <property type="match status" value="1"/>
</dbReference>
<keyword evidence="2" id="KW-1133">Transmembrane helix</keyword>
<dbReference type="SUPFAM" id="SSF47413">
    <property type="entry name" value="lambda repressor-like DNA-binding domains"/>
    <property type="match status" value="1"/>
</dbReference>
<dbReference type="PROSITE" id="PS00716">
    <property type="entry name" value="SIGMA70_2"/>
    <property type="match status" value="1"/>
</dbReference>
<gene>
    <name evidence="3" type="ORF">PMYSY11_2612</name>
</gene>
<dbReference type="RefSeq" id="WP_090514033.1">
    <property type="nucleotide sequence ID" value="NZ_FPBC01000011.1"/>
</dbReference>
<evidence type="ECO:0000256" key="2">
    <source>
        <dbReference type="SAM" id="Phobius"/>
    </source>
</evidence>
<dbReference type="Gene3D" id="1.10.260.40">
    <property type="entry name" value="lambda repressor-like DNA-binding domains"/>
    <property type="match status" value="1"/>
</dbReference>
<proteinExistence type="predicted"/>
<dbReference type="Pfam" id="PF13464">
    <property type="entry name" value="RodZ_C"/>
    <property type="match status" value="1"/>
</dbReference>
<dbReference type="GO" id="GO:0006352">
    <property type="term" value="P:DNA-templated transcription initiation"/>
    <property type="evidence" value="ECO:0007669"/>
    <property type="project" value="InterPro"/>
</dbReference>
<dbReference type="InterPro" id="IPR050400">
    <property type="entry name" value="Bact_Cytoskel_RodZ"/>
</dbReference>
<dbReference type="Pfam" id="PF13413">
    <property type="entry name" value="HTH_25"/>
    <property type="match status" value="1"/>
</dbReference>
<feature type="compositionally biased region" description="Low complexity" evidence="1">
    <location>
        <begin position="197"/>
        <end position="215"/>
    </location>
</feature>
<dbReference type="GO" id="GO:0003700">
    <property type="term" value="F:DNA-binding transcription factor activity"/>
    <property type="evidence" value="ECO:0007669"/>
    <property type="project" value="InterPro"/>
</dbReference>
<keyword evidence="2" id="KW-0472">Membrane</keyword>
<organism evidence="3">
    <name type="scientific">Pseudomonas marincola</name>
    <dbReference type="NCBI Taxonomy" id="437900"/>
    <lineage>
        <taxon>Bacteria</taxon>
        <taxon>Pseudomonadati</taxon>
        <taxon>Pseudomonadota</taxon>
        <taxon>Gammaproteobacteria</taxon>
        <taxon>Pseudomonadales</taxon>
        <taxon>Pseudomonadaceae</taxon>
        <taxon>Pseudomonas</taxon>
    </lineage>
</organism>
<evidence type="ECO:0000256" key="1">
    <source>
        <dbReference type="SAM" id="MobiDB-lite"/>
    </source>
</evidence>
<dbReference type="EMBL" id="LR215729">
    <property type="protein sequence ID" value="VEV97657.1"/>
    <property type="molecule type" value="Genomic_DNA"/>
</dbReference>
<feature type="transmembrane region" description="Helical" evidence="2">
    <location>
        <begin position="113"/>
        <end position="133"/>
    </location>
</feature>
<dbReference type="SMART" id="SM00530">
    <property type="entry name" value="HTH_XRE"/>
    <property type="match status" value="1"/>
</dbReference>
<dbReference type="GO" id="GO:0003677">
    <property type="term" value="F:DNA binding"/>
    <property type="evidence" value="ECO:0007669"/>
    <property type="project" value="InterPro"/>
</dbReference>
<name>A0A1I7DBP9_9PSED</name>
<dbReference type="AlphaFoldDB" id="A0A1I7DBP9"/>